<dbReference type="GO" id="GO:0004252">
    <property type="term" value="F:serine-type endopeptidase activity"/>
    <property type="evidence" value="ECO:0007669"/>
    <property type="project" value="UniProtKB-UniRule"/>
</dbReference>
<comment type="caution">
    <text evidence="9">The sequence shown here is derived from an EMBL/GenBank/DDBJ whole genome shotgun (WGS) entry which is preliminary data.</text>
</comment>
<dbReference type="PRINTS" id="PR00723">
    <property type="entry name" value="SUBTILISIN"/>
</dbReference>
<dbReference type="Gene3D" id="3.40.50.200">
    <property type="entry name" value="Peptidase S8/S53 domain"/>
    <property type="match status" value="1"/>
</dbReference>
<feature type="active site" description="Charge relay system" evidence="5">
    <location>
        <position position="183"/>
    </location>
</feature>
<organism evidence="9 10">
    <name type="scientific">Acinetobacter beijerinckii ANC 3835</name>
    <dbReference type="NCBI Taxonomy" id="1217649"/>
    <lineage>
        <taxon>Bacteria</taxon>
        <taxon>Pseudomonadati</taxon>
        <taxon>Pseudomonadota</taxon>
        <taxon>Gammaproteobacteria</taxon>
        <taxon>Moraxellales</taxon>
        <taxon>Moraxellaceae</taxon>
        <taxon>Acinetobacter</taxon>
    </lineage>
</organism>
<dbReference type="InterPro" id="IPR036852">
    <property type="entry name" value="Peptidase_S8/S53_dom_sf"/>
</dbReference>
<dbReference type="InterPro" id="IPR023827">
    <property type="entry name" value="Peptidase_S8_Asp-AS"/>
</dbReference>
<evidence type="ECO:0000256" key="3">
    <source>
        <dbReference type="ARBA" id="ARBA00022801"/>
    </source>
</evidence>
<accession>N9E8S4</accession>
<proteinExistence type="inferred from homology"/>
<dbReference type="InterPro" id="IPR050131">
    <property type="entry name" value="Peptidase_S8_subtilisin-like"/>
</dbReference>
<dbReference type="EMBL" id="APQK01000006">
    <property type="protein sequence ID" value="ENW06582.1"/>
    <property type="molecule type" value="Genomic_DNA"/>
</dbReference>
<dbReference type="AlphaFoldDB" id="N9E8S4"/>
<evidence type="ECO:0000256" key="1">
    <source>
        <dbReference type="ARBA" id="ARBA00011073"/>
    </source>
</evidence>
<feature type="active site" description="Charge relay system" evidence="5">
    <location>
        <position position="225"/>
    </location>
</feature>
<dbReference type="PROSITE" id="PS00138">
    <property type="entry name" value="SUBTILASE_SER"/>
    <property type="match status" value="1"/>
</dbReference>
<dbReference type="PANTHER" id="PTHR43806">
    <property type="entry name" value="PEPTIDASE S8"/>
    <property type="match status" value="1"/>
</dbReference>
<keyword evidence="3 5" id="KW-0378">Hydrolase</keyword>
<evidence type="ECO:0000256" key="4">
    <source>
        <dbReference type="ARBA" id="ARBA00022825"/>
    </source>
</evidence>
<reference evidence="9 10" key="1">
    <citation type="submission" date="2013-02" db="EMBL/GenBank/DDBJ databases">
        <title>The Genome Sequence of Acinetobacter beijerinckii ANC 3835.</title>
        <authorList>
            <consortium name="The Broad Institute Genome Sequencing Platform"/>
            <consortium name="The Broad Institute Genome Sequencing Center for Infectious Disease"/>
            <person name="Cerqueira G."/>
            <person name="Feldgarden M."/>
            <person name="Courvalin P."/>
            <person name="Perichon B."/>
            <person name="Grillot-Courvalin C."/>
            <person name="Clermont D."/>
            <person name="Rocha E."/>
            <person name="Yoon E.-J."/>
            <person name="Nemec A."/>
            <person name="Walker B."/>
            <person name="Young S.K."/>
            <person name="Zeng Q."/>
            <person name="Gargeya S."/>
            <person name="Fitzgerald M."/>
            <person name="Haas B."/>
            <person name="Abouelleil A."/>
            <person name="Alvarado L."/>
            <person name="Arachchi H.M."/>
            <person name="Berlin A.M."/>
            <person name="Chapman S.B."/>
            <person name="Dewar J."/>
            <person name="Goldberg J."/>
            <person name="Griggs A."/>
            <person name="Gujja S."/>
            <person name="Hansen M."/>
            <person name="Howarth C."/>
            <person name="Imamovic A."/>
            <person name="Larimer J."/>
            <person name="McCowan C."/>
            <person name="Murphy C."/>
            <person name="Neiman D."/>
            <person name="Pearson M."/>
            <person name="Priest M."/>
            <person name="Roberts A."/>
            <person name="Saif S."/>
            <person name="Shea T."/>
            <person name="Sisk P."/>
            <person name="Sykes S."/>
            <person name="Wortman J."/>
            <person name="Nusbaum C."/>
            <person name="Birren B."/>
        </authorList>
    </citation>
    <scope>NUCLEOTIDE SEQUENCE [LARGE SCALE GENOMIC DNA]</scope>
    <source>
        <strain evidence="9 10">ANC 3835</strain>
    </source>
</reference>
<sequence>MIQKFFTQEQWRLKLINKTLFLLSLCALYTTSASAASLNATQLKQRLSSSAISKVAQGKIDVNALVSNESNDLLIEYDMNSASIPLGLEKRSYIADGKTRFKNKFSQESGFQTLREFNGLPLGLYRIQNRETLAKVLNDPSVKGVYPNRKNTTTTMESLPLINQPQTVSNGFTGEGSSVVVIDTGVNYKHSDFGCTAINTPAASCRVVYAFDSAPDDGSLDDNGHGSNVSGIVSKVATKTKIIGIDTFRRVRVNGQWGSTAYDSDILAGLNWTVNNAQTYNIKSVNLSLGVPGVKYTSECSNSSYSTAFANARAAGVVPVVASGNDAFSDGISSPACVAGAVRVGAVYDSNIGSASWGNPLKCSDPTTAADKVTCFSNGGSLVTLLAPGAMITAGGYTQGGTSQAAPHVAGAIALLRANGVSPTETIDQTVNRLRATGKLVTDTRTGLVFPRIDLLAATNGLTSN</sequence>
<evidence type="ECO:0000259" key="8">
    <source>
        <dbReference type="Pfam" id="PF00082"/>
    </source>
</evidence>
<name>N9E8S4_9GAMM</name>
<keyword evidence="2 5" id="KW-0645">Protease</keyword>
<feature type="active site" description="Charge relay system" evidence="5">
    <location>
        <position position="403"/>
    </location>
</feature>
<evidence type="ECO:0000313" key="10">
    <source>
        <dbReference type="Proteomes" id="UP000018417"/>
    </source>
</evidence>
<dbReference type="PATRIC" id="fig|1217649.3.peg.616"/>
<dbReference type="PROSITE" id="PS00136">
    <property type="entry name" value="SUBTILASE_ASP"/>
    <property type="match status" value="1"/>
</dbReference>
<dbReference type="GO" id="GO:0006508">
    <property type="term" value="P:proteolysis"/>
    <property type="evidence" value="ECO:0007669"/>
    <property type="project" value="UniProtKB-KW"/>
</dbReference>
<feature type="domain" description="Peptidase S8/S53" evidence="8">
    <location>
        <begin position="174"/>
        <end position="419"/>
    </location>
</feature>
<evidence type="ECO:0000256" key="6">
    <source>
        <dbReference type="RuleBase" id="RU003355"/>
    </source>
</evidence>
<feature type="chain" id="PRO_5004141132" description="Peptidase S8/S53 domain-containing protein" evidence="7">
    <location>
        <begin position="36"/>
        <end position="465"/>
    </location>
</feature>
<dbReference type="PROSITE" id="PS51892">
    <property type="entry name" value="SUBTILASE"/>
    <property type="match status" value="1"/>
</dbReference>
<dbReference type="Proteomes" id="UP000018417">
    <property type="component" value="Unassembled WGS sequence"/>
</dbReference>
<evidence type="ECO:0000256" key="2">
    <source>
        <dbReference type="ARBA" id="ARBA00022670"/>
    </source>
</evidence>
<keyword evidence="7" id="KW-0732">Signal</keyword>
<dbReference type="PANTHER" id="PTHR43806:SF11">
    <property type="entry name" value="CEREVISIN-RELATED"/>
    <property type="match status" value="1"/>
</dbReference>
<keyword evidence="4 5" id="KW-0720">Serine protease</keyword>
<dbReference type="InterPro" id="IPR015500">
    <property type="entry name" value="Peptidase_S8_subtilisin-rel"/>
</dbReference>
<feature type="signal peptide" evidence="7">
    <location>
        <begin position="1"/>
        <end position="35"/>
    </location>
</feature>
<gene>
    <name evidence="9" type="ORF">F934_00648</name>
</gene>
<dbReference type="SUPFAM" id="SSF52743">
    <property type="entry name" value="Subtilisin-like"/>
    <property type="match status" value="1"/>
</dbReference>
<evidence type="ECO:0000256" key="5">
    <source>
        <dbReference type="PROSITE-ProRule" id="PRU01240"/>
    </source>
</evidence>
<dbReference type="Pfam" id="PF00082">
    <property type="entry name" value="Peptidase_S8"/>
    <property type="match status" value="1"/>
</dbReference>
<evidence type="ECO:0000256" key="7">
    <source>
        <dbReference type="SAM" id="SignalP"/>
    </source>
</evidence>
<comment type="similarity">
    <text evidence="1 5 6">Belongs to the peptidase S8 family.</text>
</comment>
<evidence type="ECO:0000313" key="9">
    <source>
        <dbReference type="EMBL" id="ENW06582.1"/>
    </source>
</evidence>
<dbReference type="InterPro" id="IPR000209">
    <property type="entry name" value="Peptidase_S8/S53_dom"/>
</dbReference>
<dbReference type="InterPro" id="IPR023828">
    <property type="entry name" value="Peptidase_S8_Ser-AS"/>
</dbReference>
<protein>
    <recommendedName>
        <fullName evidence="8">Peptidase S8/S53 domain-containing protein</fullName>
    </recommendedName>
</protein>
<dbReference type="HOGENOM" id="CLU_606403_0_0_6"/>